<protein>
    <submittedName>
        <fullName evidence="1">Uncharacterized protein</fullName>
    </submittedName>
</protein>
<dbReference type="RefSeq" id="WP_227568340.1">
    <property type="nucleotide sequence ID" value="NZ_CP101988.1"/>
</dbReference>
<dbReference type="EMBL" id="CP101988">
    <property type="protein sequence ID" value="UUI75567.1"/>
    <property type="molecule type" value="Genomic_DNA"/>
</dbReference>
<name>A0ABY5KYI2_9CELL</name>
<dbReference type="Proteomes" id="UP001316189">
    <property type="component" value="Chromosome"/>
</dbReference>
<evidence type="ECO:0000313" key="1">
    <source>
        <dbReference type="EMBL" id="UUI75567.1"/>
    </source>
</evidence>
<evidence type="ECO:0000313" key="2">
    <source>
        <dbReference type="Proteomes" id="UP001316189"/>
    </source>
</evidence>
<gene>
    <name evidence="1" type="ORF">NP064_01165</name>
</gene>
<organism evidence="1 2">
    <name type="scientific">Cellulomonas chengniuliangii</name>
    <dbReference type="NCBI Taxonomy" id="2968084"/>
    <lineage>
        <taxon>Bacteria</taxon>
        <taxon>Bacillati</taxon>
        <taxon>Actinomycetota</taxon>
        <taxon>Actinomycetes</taxon>
        <taxon>Micrococcales</taxon>
        <taxon>Cellulomonadaceae</taxon>
        <taxon>Cellulomonas</taxon>
    </lineage>
</organism>
<proteinExistence type="predicted"/>
<keyword evidence="2" id="KW-1185">Reference proteome</keyword>
<accession>A0ABY5KYI2</accession>
<dbReference type="PROSITE" id="PS51257">
    <property type="entry name" value="PROKAR_LIPOPROTEIN"/>
    <property type="match status" value="1"/>
</dbReference>
<sequence length="185" mass="18758">MSRSVGTSARTRAVLVAQCLIGALLVSGCAGGLWSANGVRREADEPAPQPTGACPVIEGQPEPTGCVAYDGNALMQGNEAYRQRRTLTDDERAILEPQRQAALDALATVSHDDLGATAVTGALEDAGFDAQRVVADANHLDDLTVVTVIITVPGGCLVGSASDGGSEMDTTGTIADGGCVTAPGH</sequence>
<reference evidence="1 2" key="1">
    <citation type="submission" date="2022-07" db="EMBL/GenBank/DDBJ databases">
        <title>Novel species in genus cellulomonas.</title>
        <authorList>
            <person name="Ye L."/>
        </authorList>
    </citation>
    <scope>NUCLEOTIDE SEQUENCE [LARGE SCALE GENOMIC DNA]</scope>
    <source>
        <strain evidence="2">zg-Y338</strain>
    </source>
</reference>